<dbReference type="Proteomes" id="UP000238634">
    <property type="component" value="Unassembled WGS sequence"/>
</dbReference>
<reference evidence="2 3" key="2">
    <citation type="submission" date="2018-03" db="EMBL/GenBank/DDBJ databases">
        <title>The ancient ancestry and fast evolution of plastids.</title>
        <authorList>
            <person name="Moore K.R."/>
            <person name="Magnabosco C."/>
            <person name="Momper L."/>
            <person name="Gold D.A."/>
            <person name="Bosak T."/>
            <person name="Fournier G.P."/>
        </authorList>
    </citation>
    <scope>NUCLEOTIDE SEQUENCE [LARGE SCALE GENOMIC DNA]</scope>
    <source>
        <strain evidence="2 3">ULC007</strain>
    </source>
</reference>
<dbReference type="InterPro" id="IPR003646">
    <property type="entry name" value="SH3-like_bac-type"/>
</dbReference>
<protein>
    <submittedName>
        <fullName evidence="2">DUF2927 domain-containing protein</fullName>
    </submittedName>
</protein>
<name>A0A2T1DCC8_9CYAN</name>
<evidence type="ECO:0000313" key="2">
    <source>
        <dbReference type="EMBL" id="PSB18103.1"/>
    </source>
</evidence>
<dbReference type="STRING" id="1920490.GCA_001895925_01103"/>
<dbReference type="PROSITE" id="PS51781">
    <property type="entry name" value="SH3B"/>
    <property type="match status" value="1"/>
</dbReference>
<keyword evidence="3" id="KW-1185">Reference proteome</keyword>
<dbReference type="Pfam" id="PF11150">
    <property type="entry name" value="DUF2927"/>
    <property type="match status" value="1"/>
</dbReference>
<dbReference type="OrthoDB" id="3295600at2"/>
<accession>A0A2T1DCC8</accession>
<feature type="domain" description="SH3b" evidence="1">
    <location>
        <begin position="38"/>
        <end position="107"/>
    </location>
</feature>
<organism evidence="2 3">
    <name type="scientific">Phormidesmis priestleyi ULC007</name>
    <dbReference type="NCBI Taxonomy" id="1920490"/>
    <lineage>
        <taxon>Bacteria</taxon>
        <taxon>Bacillati</taxon>
        <taxon>Cyanobacteriota</taxon>
        <taxon>Cyanophyceae</taxon>
        <taxon>Leptolyngbyales</taxon>
        <taxon>Leptolyngbyaceae</taxon>
        <taxon>Phormidesmis</taxon>
    </lineage>
</organism>
<dbReference type="Pfam" id="PF08239">
    <property type="entry name" value="SH3_3"/>
    <property type="match status" value="1"/>
</dbReference>
<reference evidence="2 3" key="1">
    <citation type="submission" date="2018-02" db="EMBL/GenBank/DDBJ databases">
        <authorList>
            <person name="Cohen D.B."/>
            <person name="Kent A.D."/>
        </authorList>
    </citation>
    <scope>NUCLEOTIDE SEQUENCE [LARGE SCALE GENOMIC DNA]</scope>
    <source>
        <strain evidence="2 3">ULC007</strain>
    </source>
</reference>
<proteinExistence type="predicted"/>
<dbReference type="Gene3D" id="2.30.30.40">
    <property type="entry name" value="SH3 Domains"/>
    <property type="match status" value="1"/>
</dbReference>
<dbReference type="RefSeq" id="WP_073073347.1">
    <property type="nucleotide sequence ID" value="NZ_MPPI01000022.1"/>
</dbReference>
<sequence>MQLKPFARAAMRYPLTRVLLATSISLAVILPTWARPAMLTANLATSQINVRLNPSTQSGIAYSGYAGDRVDILKQTQASDGYTWYYVTFDHFGAKGWVRGDLVSPIASAPSPSVKSPAVLKQPSPAIAVIPETRPVRPSSGEFTSKQINYFLEIALGAEFSQSGSASKIRKWQGDVRIQYLGSPTTEDLKTLNSVISEVNELTNGGIHLQLVEQPCCTGGVRNPNITIHFAPESQFSQLEPNYQPGNYGYFWTRWDANNRIYNANVLITTTKVTQKERSHLIREELTQSLGLMQDSFKYAESVFYQPWTDVTQYSEIDRSLIRMLYDPKISSGMTQAQVMNVLNTRQAQQR</sequence>
<gene>
    <name evidence="2" type="ORF">C7B65_16415</name>
</gene>
<dbReference type="InterPro" id="IPR021323">
    <property type="entry name" value="DUF2927"/>
</dbReference>
<dbReference type="AlphaFoldDB" id="A0A2T1DCC8"/>
<evidence type="ECO:0000313" key="3">
    <source>
        <dbReference type="Proteomes" id="UP000238634"/>
    </source>
</evidence>
<dbReference type="SMART" id="SM00287">
    <property type="entry name" value="SH3b"/>
    <property type="match status" value="1"/>
</dbReference>
<dbReference type="EMBL" id="PVWG01000020">
    <property type="protein sequence ID" value="PSB18103.1"/>
    <property type="molecule type" value="Genomic_DNA"/>
</dbReference>
<comment type="caution">
    <text evidence="2">The sequence shown here is derived from an EMBL/GenBank/DDBJ whole genome shotgun (WGS) entry which is preliminary data.</text>
</comment>
<evidence type="ECO:0000259" key="1">
    <source>
        <dbReference type="PROSITE" id="PS51781"/>
    </source>
</evidence>